<proteinExistence type="predicted"/>
<accession>A0A1G8H5B8</accession>
<protein>
    <submittedName>
        <fullName evidence="1">Uncharacterized protein</fullName>
    </submittedName>
</protein>
<sequence length="55" mass="6011">MEDEQSSDGSDAVLREELIAHIRDLGGFPKAADRRPELRMVQAEDELAGQDLTAG</sequence>
<name>A0A1G8H5B8_9MICC</name>
<dbReference type="STRING" id="335973.SAMN04488693_10575"/>
<dbReference type="Proteomes" id="UP000199258">
    <property type="component" value="Unassembled WGS sequence"/>
</dbReference>
<dbReference type="EMBL" id="FNDT01000005">
    <property type="protein sequence ID" value="SDI01720.1"/>
    <property type="molecule type" value="Genomic_DNA"/>
</dbReference>
<gene>
    <name evidence="1" type="ORF">SAMN04488693_10575</name>
</gene>
<evidence type="ECO:0000313" key="2">
    <source>
        <dbReference type="Proteomes" id="UP000199258"/>
    </source>
</evidence>
<keyword evidence="2" id="KW-1185">Reference proteome</keyword>
<evidence type="ECO:0000313" key="1">
    <source>
        <dbReference type="EMBL" id="SDI01720.1"/>
    </source>
</evidence>
<dbReference type="AlphaFoldDB" id="A0A1G8H5B8"/>
<reference evidence="1 2" key="1">
    <citation type="submission" date="2016-10" db="EMBL/GenBank/DDBJ databases">
        <authorList>
            <person name="de Groot N.N."/>
        </authorList>
    </citation>
    <scope>NUCLEOTIDE SEQUENCE [LARGE SCALE GENOMIC DNA]</scope>
    <source>
        <strain evidence="1 2">NP_1H</strain>
    </source>
</reference>
<organism evidence="1 2">
    <name type="scientific">Arthrobacter subterraneus</name>
    <dbReference type="NCBI Taxonomy" id="335973"/>
    <lineage>
        <taxon>Bacteria</taxon>
        <taxon>Bacillati</taxon>
        <taxon>Actinomycetota</taxon>
        <taxon>Actinomycetes</taxon>
        <taxon>Micrococcales</taxon>
        <taxon>Micrococcaceae</taxon>
        <taxon>Arthrobacter</taxon>
    </lineage>
</organism>
<dbReference type="RefSeq" id="WP_175460114.1">
    <property type="nucleotide sequence ID" value="NZ_FNDT01000005.1"/>
</dbReference>